<reference evidence="1" key="1">
    <citation type="submission" date="2021-03" db="EMBL/GenBank/DDBJ databases">
        <authorList>
            <person name="Li Z."/>
            <person name="Yang C."/>
        </authorList>
    </citation>
    <scope>NUCLEOTIDE SEQUENCE</scope>
    <source>
        <strain evidence="1">Dzin_1.0</strain>
        <tissue evidence="1">Leaf</tissue>
    </source>
</reference>
<dbReference type="AlphaFoldDB" id="A0A9D5HIM5"/>
<accession>A0A9D5HIM5</accession>
<gene>
    <name evidence="1" type="ORF">J5N97_013429</name>
</gene>
<evidence type="ECO:0000313" key="1">
    <source>
        <dbReference type="EMBL" id="KAJ0977955.1"/>
    </source>
</evidence>
<evidence type="ECO:0000313" key="2">
    <source>
        <dbReference type="Proteomes" id="UP001085076"/>
    </source>
</evidence>
<reference evidence="1" key="2">
    <citation type="journal article" date="2022" name="Hortic Res">
        <title>The genome of Dioscorea zingiberensis sheds light on the biosynthesis, origin and evolution of the medicinally important diosgenin saponins.</title>
        <authorList>
            <person name="Li Y."/>
            <person name="Tan C."/>
            <person name="Li Z."/>
            <person name="Guo J."/>
            <person name="Li S."/>
            <person name="Chen X."/>
            <person name="Wang C."/>
            <person name="Dai X."/>
            <person name="Yang H."/>
            <person name="Song W."/>
            <person name="Hou L."/>
            <person name="Xu J."/>
            <person name="Tong Z."/>
            <person name="Xu A."/>
            <person name="Yuan X."/>
            <person name="Wang W."/>
            <person name="Yang Q."/>
            <person name="Chen L."/>
            <person name="Sun Z."/>
            <person name="Wang K."/>
            <person name="Pan B."/>
            <person name="Chen J."/>
            <person name="Bao Y."/>
            <person name="Liu F."/>
            <person name="Qi X."/>
            <person name="Gang D.R."/>
            <person name="Wen J."/>
            <person name="Li J."/>
        </authorList>
    </citation>
    <scope>NUCLEOTIDE SEQUENCE</scope>
    <source>
        <strain evidence="1">Dzin_1.0</strain>
    </source>
</reference>
<keyword evidence="2" id="KW-1185">Reference proteome</keyword>
<organism evidence="1 2">
    <name type="scientific">Dioscorea zingiberensis</name>
    <dbReference type="NCBI Taxonomy" id="325984"/>
    <lineage>
        <taxon>Eukaryota</taxon>
        <taxon>Viridiplantae</taxon>
        <taxon>Streptophyta</taxon>
        <taxon>Embryophyta</taxon>
        <taxon>Tracheophyta</taxon>
        <taxon>Spermatophyta</taxon>
        <taxon>Magnoliopsida</taxon>
        <taxon>Liliopsida</taxon>
        <taxon>Dioscoreales</taxon>
        <taxon>Dioscoreaceae</taxon>
        <taxon>Dioscorea</taxon>
    </lineage>
</organism>
<dbReference type="EMBL" id="JAGGNH010000003">
    <property type="protein sequence ID" value="KAJ0977955.1"/>
    <property type="molecule type" value="Genomic_DNA"/>
</dbReference>
<dbReference type="Proteomes" id="UP001085076">
    <property type="component" value="Miscellaneous, Linkage group lg03"/>
</dbReference>
<comment type="caution">
    <text evidence="1">The sequence shown here is derived from an EMBL/GenBank/DDBJ whole genome shotgun (WGS) entry which is preliminary data.</text>
</comment>
<sequence>MGLVGEGFSLLDWKEKDSPWKETERLPVVVASDLGELRELEREWWRTELGEGMGEEEEEEEGEGMVESLEVFEVEMVPLWLSKGKRGTVTMDAKWRRRWSLRDESQGDPQPCPEERCIGFTQKRVVLEFHIIEIAENVCSLKKEEADSIPWIDIVEKGDKLKGMPGHQT</sequence>
<proteinExistence type="predicted"/>
<protein>
    <submittedName>
        <fullName evidence="1">Uncharacterized protein</fullName>
    </submittedName>
</protein>
<name>A0A9D5HIM5_9LILI</name>